<organism evidence="1">
    <name type="scientific">uncultured Caudovirales phage</name>
    <dbReference type="NCBI Taxonomy" id="2100421"/>
    <lineage>
        <taxon>Viruses</taxon>
        <taxon>Duplodnaviria</taxon>
        <taxon>Heunggongvirae</taxon>
        <taxon>Uroviricota</taxon>
        <taxon>Caudoviricetes</taxon>
        <taxon>Peduoviridae</taxon>
        <taxon>Maltschvirus</taxon>
        <taxon>Maltschvirus maltsch</taxon>
    </lineage>
</organism>
<reference evidence="1" key="1">
    <citation type="submission" date="2020-04" db="EMBL/GenBank/DDBJ databases">
        <authorList>
            <person name="Chiriac C."/>
            <person name="Salcher M."/>
            <person name="Ghai R."/>
            <person name="Kavagutti S V."/>
        </authorList>
    </citation>
    <scope>NUCLEOTIDE SEQUENCE</scope>
</reference>
<dbReference type="EMBL" id="LR796394">
    <property type="protein sequence ID" value="CAB4141716.1"/>
    <property type="molecule type" value="Genomic_DNA"/>
</dbReference>
<gene>
    <name evidence="1" type="ORF">UFOVP420_53</name>
</gene>
<protein>
    <submittedName>
        <fullName evidence="1">Uncharacterized protein</fullName>
    </submittedName>
</protein>
<name>A0A6J5M9M2_9CAUD</name>
<proteinExistence type="predicted"/>
<accession>A0A6J5M9M2</accession>
<evidence type="ECO:0000313" key="1">
    <source>
        <dbReference type="EMBL" id="CAB4141716.1"/>
    </source>
</evidence>
<sequence>MPKSVNKPSDEQAQQFDEYVKHWQQTLNLMDWRLERSSKPVKAAMAAVQCDSQARLGSYQLGDFGATKINSESLSMTALHECLHVFLFDLISTAQDRAATPEQLDAAEHRVINVLERVLYGAASSQ</sequence>